<dbReference type="PANTHER" id="PTHR11265">
    <property type="entry name" value="S-ADENOSYL-METHYLTRANSFERASE MRAW"/>
    <property type="match status" value="1"/>
</dbReference>
<accession>F2LW64</accession>
<feature type="binding site" evidence="6">
    <location>
        <position position="79"/>
    </location>
    <ligand>
        <name>S-adenosyl-L-methionine</name>
        <dbReference type="ChEBI" id="CHEBI:59789"/>
    </ligand>
</feature>
<name>F2LW64_HIPMA</name>
<dbReference type="PIRSF" id="PIRSF004486">
    <property type="entry name" value="MraW"/>
    <property type="match status" value="1"/>
</dbReference>
<dbReference type="OrthoDB" id="9806637at2"/>
<sequence>MKHKSVLLKETITTLQPRNGGIYIDMTLGAAGHTEKLLKLSSPSGIVIAFDKDQDAIKHAQEKLKETYGDRLILINDDYANIKEHLRRLEIDEVDGVIMDLGVSLDQLKSDRGFSFNIDAPLDMRMDKNKPLTAEKIVNHWDMEELERIIRLYGEENFARRIAKAIVKNRPIHTTKELAELIELTVPRSVSRRIHPATRTFQALRIVVNDELESLQKGLKGAIEALKENGIICAISFHSLEDRIVKNILRDYKQKGVLRLLNKKPIRPTPQEVKSNKHSRSAKLRCALKLTREDSNV</sequence>
<keyword evidence="5 6" id="KW-0949">S-adenosyl-L-methionine</keyword>
<dbReference type="Pfam" id="PF01795">
    <property type="entry name" value="Methyltransf_5"/>
    <property type="match status" value="1"/>
</dbReference>
<evidence type="ECO:0000313" key="7">
    <source>
        <dbReference type="EMBL" id="AEA33998.1"/>
    </source>
</evidence>
<dbReference type="InterPro" id="IPR023397">
    <property type="entry name" value="SAM-dep_MeTrfase_MraW_recog"/>
</dbReference>
<feature type="binding site" evidence="6">
    <location>
        <position position="100"/>
    </location>
    <ligand>
        <name>S-adenosyl-L-methionine</name>
        <dbReference type="ChEBI" id="CHEBI:59789"/>
    </ligand>
</feature>
<comment type="subcellular location">
    <subcellularLocation>
        <location evidence="6">Cytoplasm</location>
    </subcellularLocation>
</comment>
<dbReference type="AlphaFoldDB" id="F2LW64"/>
<feature type="binding site" evidence="6">
    <location>
        <position position="107"/>
    </location>
    <ligand>
        <name>S-adenosyl-L-methionine</name>
        <dbReference type="ChEBI" id="CHEBI:59789"/>
    </ligand>
</feature>
<keyword evidence="8" id="KW-1185">Reference proteome</keyword>
<dbReference type="SUPFAM" id="SSF53335">
    <property type="entry name" value="S-adenosyl-L-methionine-dependent methyltransferases"/>
    <property type="match status" value="1"/>
</dbReference>
<dbReference type="GO" id="GO:0070475">
    <property type="term" value="P:rRNA base methylation"/>
    <property type="evidence" value="ECO:0007669"/>
    <property type="project" value="UniProtKB-UniRule"/>
</dbReference>
<dbReference type="EC" id="2.1.1.199" evidence="6"/>
<dbReference type="Gene3D" id="3.40.50.150">
    <property type="entry name" value="Vaccinia Virus protein VP39"/>
    <property type="match status" value="1"/>
</dbReference>
<dbReference type="Proteomes" id="UP000008139">
    <property type="component" value="Chromosome"/>
</dbReference>
<evidence type="ECO:0000313" key="8">
    <source>
        <dbReference type="Proteomes" id="UP000008139"/>
    </source>
</evidence>
<evidence type="ECO:0000256" key="6">
    <source>
        <dbReference type="HAMAP-Rule" id="MF_01007"/>
    </source>
</evidence>
<evidence type="ECO:0000256" key="1">
    <source>
        <dbReference type="ARBA" id="ARBA00010396"/>
    </source>
</evidence>
<comment type="catalytic activity">
    <reaction evidence="6">
        <text>cytidine(1402) in 16S rRNA + S-adenosyl-L-methionine = N(4)-methylcytidine(1402) in 16S rRNA + S-adenosyl-L-homocysteine + H(+)</text>
        <dbReference type="Rhea" id="RHEA:42928"/>
        <dbReference type="Rhea" id="RHEA-COMP:10286"/>
        <dbReference type="Rhea" id="RHEA-COMP:10287"/>
        <dbReference type="ChEBI" id="CHEBI:15378"/>
        <dbReference type="ChEBI" id="CHEBI:57856"/>
        <dbReference type="ChEBI" id="CHEBI:59789"/>
        <dbReference type="ChEBI" id="CHEBI:74506"/>
        <dbReference type="ChEBI" id="CHEBI:82748"/>
        <dbReference type="EC" id="2.1.1.199"/>
    </reaction>
</comment>
<dbReference type="PANTHER" id="PTHR11265:SF0">
    <property type="entry name" value="12S RRNA N4-METHYLCYTIDINE METHYLTRANSFERASE"/>
    <property type="match status" value="1"/>
</dbReference>
<dbReference type="GO" id="GO:0071424">
    <property type="term" value="F:rRNA (cytosine-N4-)-methyltransferase activity"/>
    <property type="evidence" value="ECO:0007669"/>
    <property type="project" value="UniProtKB-UniRule"/>
</dbReference>
<evidence type="ECO:0000256" key="5">
    <source>
        <dbReference type="ARBA" id="ARBA00022691"/>
    </source>
</evidence>
<protein>
    <recommendedName>
        <fullName evidence="6">Ribosomal RNA small subunit methyltransferase H</fullName>
        <ecNumber evidence="6">2.1.1.199</ecNumber>
    </recommendedName>
    <alternativeName>
        <fullName evidence="6">16S rRNA m(4)C1402 methyltransferase</fullName>
    </alternativeName>
    <alternativeName>
        <fullName evidence="6">rRNA (cytosine-N(4)-)-methyltransferase RsmH</fullName>
    </alternativeName>
</protein>
<organism evidence="7 8">
    <name type="scientific">Hippea maritima (strain ATCC 700847 / DSM 10411 / MH2)</name>
    <dbReference type="NCBI Taxonomy" id="760142"/>
    <lineage>
        <taxon>Bacteria</taxon>
        <taxon>Pseudomonadati</taxon>
        <taxon>Campylobacterota</taxon>
        <taxon>Desulfurellia</taxon>
        <taxon>Desulfurellales</taxon>
        <taxon>Hippeaceae</taxon>
        <taxon>Hippea</taxon>
    </lineage>
</organism>
<dbReference type="EMBL" id="CP002606">
    <property type="protein sequence ID" value="AEA33998.1"/>
    <property type="molecule type" value="Genomic_DNA"/>
</dbReference>
<dbReference type="InterPro" id="IPR002903">
    <property type="entry name" value="RsmH"/>
</dbReference>
<evidence type="ECO:0000256" key="2">
    <source>
        <dbReference type="ARBA" id="ARBA00022552"/>
    </source>
</evidence>
<dbReference type="HOGENOM" id="CLU_038422_3_0_7"/>
<dbReference type="HAMAP" id="MF_01007">
    <property type="entry name" value="16SrRNA_methyltr_H"/>
    <property type="match status" value="1"/>
</dbReference>
<reference evidence="7 8" key="1">
    <citation type="journal article" date="2011" name="Stand. Genomic Sci.">
        <title>Complete genome sequence of the thermophilic sulfur-reducer Hippea maritima type strain (MH(2)).</title>
        <authorList>
            <person name="Huntemann M."/>
            <person name="Lu M."/>
            <person name="Nolan M."/>
            <person name="Lapidus A."/>
            <person name="Lucas S."/>
            <person name="Hammon N."/>
            <person name="Deshpande S."/>
            <person name="Cheng J.F."/>
            <person name="Tapia R."/>
            <person name="Han C."/>
            <person name="Goodwin L."/>
            <person name="Pitluck S."/>
            <person name="Liolios K."/>
            <person name="Pagani I."/>
            <person name="Ivanova N."/>
            <person name="Ovchinikova G."/>
            <person name="Pati A."/>
            <person name="Chen A."/>
            <person name="Palaniappan K."/>
            <person name="Land M."/>
            <person name="Hauser L."/>
            <person name="Jeffries C.D."/>
            <person name="Detter J.C."/>
            <person name="Brambilla E.M."/>
            <person name="Rohde M."/>
            <person name="Spring S."/>
            <person name="Goker M."/>
            <person name="Woyke T."/>
            <person name="Bristow J."/>
            <person name="Eisen J.A."/>
            <person name="Markowitz V."/>
            <person name="Hugenholtz P."/>
            <person name="Kyrpides N.C."/>
            <person name="Klenk H.P."/>
            <person name="Mavromatis K."/>
        </authorList>
    </citation>
    <scope>NUCLEOTIDE SEQUENCE [LARGE SCALE GENOMIC DNA]</scope>
    <source>
        <strain evidence="8">ATCC 700847 / DSM 10411 / MH2</strain>
    </source>
</reference>
<keyword evidence="3 6" id="KW-0489">Methyltransferase</keyword>
<reference evidence="8" key="2">
    <citation type="submission" date="2011-03" db="EMBL/GenBank/DDBJ databases">
        <title>The complete genome of Hippea maritima DSM 10411.</title>
        <authorList>
            <consortium name="US DOE Joint Genome Institute (JGI-PGF)"/>
            <person name="Lucas S."/>
            <person name="Copeland A."/>
            <person name="Lapidus A."/>
            <person name="Bruce D."/>
            <person name="Goodwin L."/>
            <person name="Pitluck S."/>
            <person name="Peters L."/>
            <person name="Kyrpides N."/>
            <person name="Mavromatis K."/>
            <person name="Pagani I."/>
            <person name="Ivanova N."/>
            <person name="Mikhailova N."/>
            <person name="Lu M."/>
            <person name="Detter J.C."/>
            <person name="Tapia R."/>
            <person name="Han C."/>
            <person name="Land M."/>
            <person name="Hauser L."/>
            <person name="Markowitz V."/>
            <person name="Cheng J.-F."/>
            <person name="Hugenholtz P."/>
            <person name="Woyke T."/>
            <person name="Wu D."/>
            <person name="Spring S."/>
            <person name="Schroeder M."/>
            <person name="Brambilla E."/>
            <person name="Klenk H.-P."/>
            <person name="Eisen J.A."/>
        </authorList>
    </citation>
    <scope>NUCLEOTIDE SEQUENCE [LARGE SCALE GENOMIC DNA]</scope>
    <source>
        <strain evidence="8">ATCC 700847 / DSM 10411 / MH2</strain>
    </source>
</reference>
<dbReference type="STRING" id="760142.Hipma_1032"/>
<feature type="binding site" evidence="6">
    <location>
        <position position="51"/>
    </location>
    <ligand>
        <name>S-adenosyl-L-methionine</name>
        <dbReference type="ChEBI" id="CHEBI:59789"/>
    </ligand>
</feature>
<dbReference type="FunCoup" id="F2LW64">
    <property type="interactions" value="470"/>
</dbReference>
<dbReference type="InterPro" id="IPR029063">
    <property type="entry name" value="SAM-dependent_MTases_sf"/>
</dbReference>
<dbReference type="InParanoid" id="F2LW64"/>
<dbReference type="SUPFAM" id="SSF81799">
    <property type="entry name" value="Putative methyltransferase TM0872, insert domain"/>
    <property type="match status" value="1"/>
</dbReference>
<comment type="similarity">
    <text evidence="1 6">Belongs to the methyltransferase superfamily. RsmH family.</text>
</comment>
<gene>
    <name evidence="6" type="primary">rsmH</name>
    <name evidence="7" type="ordered locus">Hipma_1032</name>
</gene>
<proteinExistence type="inferred from homology"/>
<evidence type="ECO:0000256" key="4">
    <source>
        <dbReference type="ARBA" id="ARBA00022679"/>
    </source>
</evidence>
<dbReference type="Gene3D" id="1.10.150.170">
    <property type="entry name" value="Putative methyltransferase TM0872, insert domain"/>
    <property type="match status" value="1"/>
</dbReference>
<dbReference type="NCBIfam" id="TIGR00006">
    <property type="entry name" value="16S rRNA (cytosine(1402)-N(4))-methyltransferase RsmH"/>
    <property type="match status" value="1"/>
</dbReference>
<dbReference type="eggNOG" id="COG0275">
    <property type="taxonomic scope" value="Bacteria"/>
</dbReference>
<keyword evidence="4 6" id="KW-0808">Transferase</keyword>
<evidence type="ECO:0000256" key="3">
    <source>
        <dbReference type="ARBA" id="ARBA00022603"/>
    </source>
</evidence>
<keyword evidence="6" id="KW-0963">Cytoplasm</keyword>
<keyword evidence="2 6" id="KW-0698">rRNA processing</keyword>
<dbReference type="KEGG" id="hmr:Hipma_1032"/>
<feature type="binding site" evidence="6">
    <location>
        <begin position="31"/>
        <end position="33"/>
    </location>
    <ligand>
        <name>S-adenosyl-L-methionine</name>
        <dbReference type="ChEBI" id="CHEBI:59789"/>
    </ligand>
</feature>
<dbReference type="GO" id="GO:0005737">
    <property type="term" value="C:cytoplasm"/>
    <property type="evidence" value="ECO:0007669"/>
    <property type="project" value="UniProtKB-SubCell"/>
</dbReference>
<comment type="function">
    <text evidence="6">Specifically methylates the N4 position of cytidine in position 1402 (C1402) of 16S rRNA.</text>
</comment>